<dbReference type="SMART" id="SM00466">
    <property type="entry name" value="SRA"/>
    <property type="match status" value="1"/>
</dbReference>
<sequence length="282" mass="31103">MVRGVPDVEGTHYSSNEEMEEDPEEIARRRERKELSDRASKLSQRFGHIPGVKIGATWNTREQCSFAGVHRPFMAGIHGKKEAGAFSIVIAGNYEDDKDSGDTIIYTGAGGRQRWTDGSDGNPPRRLRVGPQIYDQSWDDWGNEALVTSRDTGNPVRVIRSFKGVSGYAPVEGLRYDGLYIVEHVTRGKKRTPRVLKSAAIGWRQKVPGQPPIPLRSAISVDTSDTASAATPISQFSPAQSPSNASPPPVAILTPLQRHKQRVMQEMQALEQLMGQSSSVRR</sequence>
<accession>A0A1J8RAX0</accession>
<dbReference type="InterPro" id="IPR003105">
    <property type="entry name" value="SRA_YDG"/>
</dbReference>
<feature type="region of interest" description="Disordered" evidence="3">
    <location>
        <begin position="1"/>
        <end position="41"/>
    </location>
</feature>
<feature type="compositionally biased region" description="Basic and acidic residues" evidence="3">
    <location>
        <begin position="25"/>
        <end position="40"/>
    </location>
</feature>
<dbReference type="GO" id="GO:0016567">
    <property type="term" value="P:protein ubiquitination"/>
    <property type="evidence" value="ECO:0007669"/>
    <property type="project" value="TreeGrafter"/>
</dbReference>
<evidence type="ECO:0000313" key="6">
    <source>
        <dbReference type="Proteomes" id="UP000183567"/>
    </source>
</evidence>
<dbReference type="OrthoDB" id="2270193at2759"/>
<dbReference type="Gene3D" id="2.30.280.10">
    <property type="entry name" value="SRA-YDG"/>
    <property type="match status" value="1"/>
</dbReference>
<evidence type="ECO:0000256" key="1">
    <source>
        <dbReference type="ARBA" id="ARBA00023242"/>
    </source>
</evidence>
<evidence type="ECO:0000256" key="2">
    <source>
        <dbReference type="PROSITE-ProRule" id="PRU00358"/>
    </source>
</evidence>
<feature type="compositionally biased region" description="Low complexity" evidence="3">
    <location>
        <begin position="234"/>
        <end position="244"/>
    </location>
</feature>
<proteinExistence type="predicted"/>
<keyword evidence="6" id="KW-1185">Reference proteome</keyword>
<dbReference type="Pfam" id="PF02182">
    <property type="entry name" value="SAD_SRA"/>
    <property type="match status" value="1"/>
</dbReference>
<evidence type="ECO:0000259" key="4">
    <source>
        <dbReference type="PROSITE" id="PS51015"/>
    </source>
</evidence>
<dbReference type="GO" id="GO:0005634">
    <property type="term" value="C:nucleus"/>
    <property type="evidence" value="ECO:0007669"/>
    <property type="project" value="UniProtKB-SubCell"/>
</dbReference>
<dbReference type="InterPro" id="IPR036987">
    <property type="entry name" value="SRA-YDG_sf"/>
</dbReference>
<feature type="region of interest" description="Disordered" evidence="3">
    <location>
        <begin position="229"/>
        <end position="252"/>
    </location>
</feature>
<gene>
    <name evidence="5" type="ORF">AZE42_06289</name>
</gene>
<dbReference type="PROSITE" id="PS51015">
    <property type="entry name" value="YDG"/>
    <property type="match status" value="1"/>
</dbReference>
<dbReference type="Proteomes" id="UP000183567">
    <property type="component" value="Unassembled WGS sequence"/>
</dbReference>
<dbReference type="GO" id="GO:0061630">
    <property type="term" value="F:ubiquitin protein ligase activity"/>
    <property type="evidence" value="ECO:0007669"/>
    <property type="project" value="TreeGrafter"/>
</dbReference>
<name>A0A1J8RAX0_9AGAM</name>
<dbReference type="InterPro" id="IPR015947">
    <property type="entry name" value="PUA-like_sf"/>
</dbReference>
<comment type="subcellular location">
    <subcellularLocation>
        <location evidence="2">Nucleus</location>
    </subcellularLocation>
</comment>
<feature type="domain" description="YDG" evidence="4">
    <location>
        <begin position="47"/>
        <end position="209"/>
    </location>
</feature>
<evidence type="ECO:0000313" key="5">
    <source>
        <dbReference type="EMBL" id="OJA18882.1"/>
    </source>
</evidence>
<organism evidence="5 6">
    <name type="scientific">Rhizopogon vesiculosus</name>
    <dbReference type="NCBI Taxonomy" id="180088"/>
    <lineage>
        <taxon>Eukaryota</taxon>
        <taxon>Fungi</taxon>
        <taxon>Dikarya</taxon>
        <taxon>Basidiomycota</taxon>
        <taxon>Agaricomycotina</taxon>
        <taxon>Agaricomycetes</taxon>
        <taxon>Agaricomycetidae</taxon>
        <taxon>Boletales</taxon>
        <taxon>Suillineae</taxon>
        <taxon>Rhizopogonaceae</taxon>
        <taxon>Rhizopogon</taxon>
    </lineage>
</organism>
<dbReference type="PANTHER" id="PTHR14140:SF27">
    <property type="entry name" value="OS04G0289800 PROTEIN"/>
    <property type="match status" value="1"/>
</dbReference>
<dbReference type="STRING" id="180088.A0A1J8RAX0"/>
<reference evidence="5 6" key="1">
    <citation type="submission" date="2016-03" db="EMBL/GenBank/DDBJ databases">
        <title>Comparative genomics of the ectomycorrhizal sister species Rhizopogon vinicolor and Rhizopogon vesiculosus (Basidiomycota: Boletales) reveals a divergence of the mating type B locus.</title>
        <authorList>
            <person name="Mujic A.B."/>
            <person name="Kuo A."/>
            <person name="Tritt A."/>
            <person name="Lipzen A."/>
            <person name="Chen C."/>
            <person name="Johnson J."/>
            <person name="Sharma A."/>
            <person name="Barry K."/>
            <person name="Grigoriev I.V."/>
            <person name="Spatafora J.W."/>
        </authorList>
    </citation>
    <scope>NUCLEOTIDE SEQUENCE [LARGE SCALE GENOMIC DNA]</scope>
    <source>
        <strain evidence="5 6">AM-OR11-056</strain>
    </source>
</reference>
<dbReference type="AlphaFoldDB" id="A0A1J8RAX0"/>
<dbReference type="InterPro" id="IPR045134">
    <property type="entry name" value="UHRF1/2-like"/>
</dbReference>
<comment type="caution">
    <text evidence="5">The sequence shown here is derived from an EMBL/GenBank/DDBJ whole genome shotgun (WGS) entry which is preliminary data.</text>
</comment>
<dbReference type="SUPFAM" id="SSF88697">
    <property type="entry name" value="PUA domain-like"/>
    <property type="match status" value="1"/>
</dbReference>
<protein>
    <recommendedName>
        <fullName evidence="4">YDG domain-containing protein</fullName>
    </recommendedName>
</protein>
<dbReference type="PANTHER" id="PTHR14140">
    <property type="entry name" value="E3 UBIQUITIN-PROTEIN LIGASE UHRF-RELATED"/>
    <property type="match status" value="1"/>
</dbReference>
<dbReference type="EMBL" id="LVVM01001293">
    <property type="protein sequence ID" value="OJA18882.1"/>
    <property type="molecule type" value="Genomic_DNA"/>
</dbReference>
<keyword evidence="1 2" id="KW-0539">Nucleus</keyword>
<evidence type="ECO:0000256" key="3">
    <source>
        <dbReference type="SAM" id="MobiDB-lite"/>
    </source>
</evidence>
<dbReference type="GO" id="GO:0044027">
    <property type="term" value="P:negative regulation of gene expression via chromosomal CpG island methylation"/>
    <property type="evidence" value="ECO:0007669"/>
    <property type="project" value="TreeGrafter"/>
</dbReference>